<sequence length="167" mass="18686">MTSLATCAGQATLLGRIGIAAEFDRCALDHAKGRVWKNVRRRLFIKQRMRRIKPGRASPAITIVVARGVWRGVLRFPSGWRQSGQTGNPDGRSHATALTRHQVGRPLLSPESHTLKLPDQMSSRLARQHGDRQASRSRVARYGSQSRLSSPVHARDHLSWTLTECKH</sequence>
<name>Q13J61_PARXL</name>
<proteinExistence type="predicted"/>
<dbReference type="AlphaFoldDB" id="Q13J61"/>
<reference evidence="2 3" key="1">
    <citation type="journal article" date="2006" name="Proc. Natl. Acad. Sci. U.S.A.">
        <title>Burkholderia xenovorans LB400 harbors a multi-replicon, 9.73-Mbp genome shaped for versatility.</title>
        <authorList>
            <person name="Chain P.S."/>
            <person name="Denef V.J."/>
            <person name="Konstantinidis K.T."/>
            <person name="Vergez L.M."/>
            <person name="Agullo L."/>
            <person name="Reyes V.L."/>
            <person name="Hauser L."/>
            <person name="Cordova M."/>
            <person name="Gomez L."/>
            <person name="Gonzalez M."/>
            <person name="Land M."/>
            <person name="Lao V."/>
            <person name="Larimer F."/>
            <person name="LiPuma J.J."/>
            <person name="Mahenthiralingam E."/>
            <person name="Malfatti S.A."/>
            <person name="Marx C.J."/>
            <person name="Parnell J.J."/>
            <person name="Ramette A."/>
            <person name="Richardson P."/>
            <person name="Seeger M."/>
            <person name="Smith D."/>
            <person name="Spilker T."/>
            <person name="Sul W.J."/>
            <person name="Tsoi T.V."/>
            <person name="Ulrich L.E."/>
            <person name="Zhulin I.B."/>
            <person name="Tiedje J.M."/>
        </authorList>
    </citation>
    <scope>NUCLEOTIDE SEQUENCE [LARGE SCALE GENOMIC DNA]</scope>
    <source>
        <strain evidence="2 3">LB400</strain>
    </source>
</reference>
<accession>Q13J61</accession>
<protein>
    <submittedName>
        <fullName evidence="2">Uncharacterized protein</fullName>
    </submittedName>
</protein>
<keyword evidence="3" id="KW-1185">Reference proteome</keyword>
<dbReference type="Proteomes" id="UP000001817">
    <property type="component" value="Chromosome 2"/>
</dbReference>
<evidence type="ECO:0000256" key="1">
    <source>
        <dbReference type="SAM" id="MobiDB-lite"/>
    </source>
</evidence>
<gene>
    <name evidence="2" type="ORF">Bxe_B0048</name>
</gene>
<organism evidence="2 3">
    <name type="scientific">Paraburkholderia xenovorans (strain LB400)</name>
    <dbReference type="NCBI Taxonomy" id="266265"/>
    <lineage>
        <taxon>Bacteria</taxon>
        <taxon>Pseudomonadati</taxon>
        <taxon>Pseudomonadota</taxon>
        <taxon>Betaproteobacteria</taxon>
        <taxon>Burkholderiales</taxon>
        <taxon>Burkholderiaceae</taxon>
        <taxon>Paraburkholderia</taxon>
    </lineage>
</organism>
<evidence type="ECO:0000313" key="3">
    <source>
        <dbReference type="Proteomes" id="UP000001817"/>
    </source>
</evidence>
<dbReference type="EMBL" id="CP000271">
    <property type="protein sequence ID" value="ABE35878.1"/>
    <property type="molecule type" value="Genomic_DNA"/>
</dbReference>
<dbReference type="STRING" id="266265.Bxe_B0048"/>
<evidence type="ECO:0000313" key="2">
    <source>
        <dbReference type="EMBL" id="ABE35878.1"/>
    </source>
</evidence>
<feature type="region of interest" description="Disordered" evidence="1">
    <location>
        <begin position="122"/>
        <end position="150"/>
    </location>
</feature>
<dbReference type="KEGG" id="bxe:Bxe_B0048"/>